<dbReference type="Pfam" id="PF07963">
    <property type="entry name" value="N_methyl"/>
    <property type="match status" value="1"/>
</dbReference>
<accession>A0A095XVL1</accession>
<name>A0A095XVL1_9GAMM</name>
<reference evidence="1 2" key="1">
    <citation type="journal article" date="2014" name="Genome Announc.">
        <title>Genome Sequence of Gammaproteobacterial Pseudohaliea rubra Type Strain DSM 19751, Isolated from Coastal Seawater of the Mediterranean Sea.</title>
        <authorList>
            <person name="Spring S."/>
            <person name="Fiebig A."/>
            <person name="Riedel T."/>
            <person name="Goker M."/>
            <person name="Klenk H.P."/>
        </authorList>
    </citation>
    <scope>NUCLEOTIDE SEQUENCE [LARGE SCALE GENOMIC DNA]</scope>
    <source>
        <strain evidence="1 2">DSM 19751</strain>
    </source>
</reference>
<organism evidence="1 2">
    <name type="scientific">Pseudohaliea rubra DSM 19751</name>
    <dbReference type="NCBI Taxonomy" id="1265313"/>
    <lineage>
        <taxon>Bacteria</taxon>
        <taxon>Pseudomonadati</taxon>
        <taxon>Pseudomonadota</taxon>
        <taxon>Gammaproteobacteria</taxon>
        <taxon>Cellvibrionales</taxon>
        <taxon>Halieaceae</taxon>
        <taxon>Pseudohaliea</taxon>
    </lineage>
</organism>
<evidence type="ECO:0000313" key="2">
    <source>
        <dbReference type="Proteomes" id="UP000029640"/>
    </source>
</evidence>
<evidence type="ECO:0008006" key="3">
    <source>
        <dbReference type="Google" id="ProtNLM"/>
    </source>
</evidence>
<comment type="caution">
    <text evidence="1">The sequence shown here is derived from an EMBL/GenBank/DDBJ whole genome shotgun (WGS) entry which is preliminary data.</text>
</comment>
<dbReference type="InterPro" id="IPR012902">
    <property type="entry name" value="N_methyl_site"/>
</dbReference>
<gene>
    <name evidence="1" type="ORF">HRUBRA_01663</name>
</gene>
<dbReference type="EMBL" id="AUVB01000050">
    <property type="protein sequence ID" value="KGE03726.1"/>
    <property type="molecule type" value="Genomic_DNA"/>
</dbReference>
<dbReference type="NCBIfam" id="TIGR02532">
    <property type="entry name" value="IV_pilin_GFxxxE"/>
    <property type="match status" value="1"/>
</dbReference>
<dbReference type="STRING" id="1265313.HRUBRA_01663"/>
<dbReference type="RefSeq" id="WP_035517071.1">
    <property type="nucleotide sequence ID" value="NZ_KN234774.1"/>
</dbReference>
<dbReference type="AlphaFoldDB" id="A0A095XVL1"/>
<proteinExistence type="predicted"/>
<keyword evidence="2" id="KW-1185">Reference proteome</keyword>
<protein>
    <recommendedName>
        <fullName evidence="3">Type IV fimbrial biogenesis protein PilV</fullName>
    </recommendedName>
</protein>
<dbReference type="Proteomes" id="UP000029640">
    <property type="component" value="Unassembled WGS sequence"/>
</dbReference>
<dbReference type="HOGENOM" id="CLU_1756301_0_0_6"/>
<sequence length="148" mass="15096">MRSVSRRWSRPSGFALAEVLVALLVFSIAIAGGLRAQLGALSGTRDTLLHLRASRLLQDLVQREGVAALATLAPGSLALADAARAAGALQPPGTWASQLEGTLAGAALCVDREDGLLEVTIAWPSAHAPGPVACGKDGPRVAAYVVAP</sequence>
<evidence type="ECO:0000313" key="1">
    <source>
        <dbReference type="EMBL" id="KGE03726.1"/>
    </source>
</evidence>